<feature type="compositionally biased region" description="Low complexity" evidence="4">
    <location>
        <begin position="87"/>
        <end position="105"/>
    </location>
</feature>
<proteinExistence type="predicted"/>
<dbReference type="Pfam" id="PF01494">
    <property type="entry name" value="FAD_binding_3"/>
    <property type="match status" value="1"/>
</dbReference>
<organism evidence="6 7">
    <name type="scientific">Phyllachora maydis</name>
    <dbReference type="NCBI Taxonomy" id="1825666"/>
    <lineage>
        <taxon>Eukaryota</taxon>
        <taxon>Fungi</taxon>
        <taxon>Dikarya</taxon>
        <taxon>Ascomycota</taxon>
        <taxon>Pezizomycotina</taxon>
        <taxon>Sordariomycetes</taxon>
        <taxon>Sordariomycetidae</taxon>
        <taxon>Phyllachorales</taxon>
        <taxon>Phyllachoraceae</taxon>
        <taxon>Phyllachora</taxon>
    </lineage>
</organism>
<evidence type="ECO:0000256" key="4">
    <source>
        <dbReference type="SAM" id="MobiDB-lite"/>
    </source>
</evidence>
<feature type="region of interest" description="Disordered" evidence="4">
    <location>
        <begin position="42"/>
        <end position="66"/>
    </location>
</feature>
<feature type="region of interest" description="Disordered" evidence="4">
    <location>
        <begin position="665"/>
        <end position="690"/>
    </location>
</feature>
<dbReference type="GO" id="GO:0044550">
    <property type="term" value="P:secondary metabolite biosynthetic process"/>
    <property type="evidence" value="ECO:0007669"/>
    <property type="project" value="TreeGrafter"/>
</dbReference>
<evidence type="ECO:0000256" key="2">
    <source>
        <dbReference type="ARBA" id="ARBA00022827"/>
    </source>
</evidence>
<feature type="domain" description="FAD-binding" evidence="5">
    <location>
        <begin position="463"/>
        <end position="662"/>
    </location>
</feature>
<dbReference type="InterPro" id="IPR051104">
    <property type="entry name" value="FAD_monoxygenase"/>
</dbReference>
<evidence type="ECO:0000313" key="6">
    <source>
        <dbReference type="EMBL" id="KAK2069110.1"/>
    </source>
</evidence>
<protein>
    <recommendedName>
        <fullName evidence="5">FAD-binding domain-containing protein</fullName>
    </recommendedName>
</protein>
<dbReference type="Proteomes" id="UP001217918">
    <property type="component" value="Unassembled WGS sequence"/>
</dbReference>
<accession>A0AAD9I239</accession>
<dbReference type="GO" id="GO:0016491">
    <property type="term" value="F:oxidoreductase activity"/>
    <property type="evidence" value="ECO:0007669"/>
    <property type="project" value="UniProtKB-KW"/>
</dbReference>
<dbReference type="AlphaFoldDB" id="A0AAD9I239"/>
<dbReference type="InterPro" id="IPR002938">
    <property type="entry name" value="FAD-bd"/>
</dbReference>
<keyword evidence="1" id="KW-0285">Flavoprotein</keyword>
<reference evidence="6" key="1">
    <citation type="journal article" date="2023" name="Mol. Plant Microbe Interact.">
        <title>Elucidating the Obligate Nature and Biological Capacity of an Invasive Fungal Corn Pathogen.</title>
        <authorList>
            <person name="MacCready J.S."/>
            <person name="Roggenkamp E.M."/>
            <person name="Gdanetz K."/>
            <person name="Chilvers M.I."/>
        </authorList>
    </citation>
    <scope>NUCLEOTIDE SEQUENCE</scope>
    <source>
        <strain evidence="6">PM02</strain>
    </source>
</reference>
<keyword evidence="7" id="KW-1185">Reference proteome</keyword>
<dbReference type="SUPFAM" id="SSF51905">
    <property type="entry name" value="FAD/NAD(P)-binding domain"/>
    <property type="match status" value="1"/>
</dbReference>
<keyword evidence="3" id="KW-0560">Oxidoreductase</keyword>
<dbReference type="GO" id="GO:0071949">
    <property type="term" value="F:FAD binding"/>
    <property type="evidence" value="ECO:0007669"/>
    <property type="project" value="InterPro"/>
</dbReference>
<dbReference type="PRINTS" id="PR00420">
    <property type="entry name" value="RNGMNOXGNASE"/>
</dbReference>
<keyword evidence="2" id="KW-0274">FAD</keyword>
<feature type="region of interest" description="Disordered" evidence="4">
    <location>
        <begin position="87"/>
        <end position="107"/>
    </location>
</feature>
<dbReference type="PANTHER" id="PTHR46720">
    <property type="entry name" value="HYDROXYLASE, PUTATIVE (AFU_ORTHOLOGUE AFUA_3G01460)-RELATED"/>
    <property type="match status" value="1"/>
</dbReference>
<comment type="caution">
    <text evidence="6">The sequence shown here is derived from an EMBL/GenBank/DDBJ whole genome shotgun (WGS) entry which is preliminary data.</text>
</comment>
<sequence length="779" mass="82028">MESPLDPTATKPAVIRAKDPQAVVDSAAGAVAAGGMMSRLRSKDPQAVIDSANHATSASSAKAPRTKFKDAQAILDSAAAAAAAGSSSAHRRSASSPASAGSASSKPPEARAIIACANRPSPAAAAAARFPFLGRDPYATAADPAEQAAKAAVAGMSLTYTYPSAPGRPLHVSFDADRVYFTVPPGAEGGRRWVSRAYRARGLGREGLWLVHWVNPGGREAGGHVSLVLDLQRGDKGMVSVAGWVNGQEMWDEAEVEGMWQGAQHDSTSTTPASMTLASLSPTSTTAISRARSQPSPPPFRIAIIGGAIGGLTTALFLHNSCCQGAGTRPVTIDVYEQTAAYREIGAGIGLGVNAAWLLHEMAPEVRRACEAIGAHWGPHWFNFVRYDTGECAFTLPAGKGRRTAEDAAGEEVRGFGVARSDLLAVLLAALRGRKGVKLWTAKRCVDVVEVAGGADGAAADSVEVRVHFADGTRAEADLVIGADGIHSVVRHSVCTPLLPGTTEAPYSGRIAYRGVVPLAALAGPWPLARQPLLWFAPGRHFLTFPIAADTALSVVAFVTRPAAALPAAVRESWTHRCSRADVAADFADFPDLVQRIIALLPDQSAVWRIHDHPPLERWVWKGGRVVLLGDAAHAMTPHQGAGAGQAIEDAYILARAVVDYLASESGGEGEGEEKGGGEGGGKKTARAKGASPGLEAWMEGVYQRVRRPRAQQVQKTSRVTGDLYELMLPDFEGKTYEECIPVLQEKMEGRFNWLWAEDMGVAYAEAKAALLGQRGVVD</sequence>
<evidence type="ECO:0000256" key="1">
    <source>
        <dbReference type="ARBA" id="ARBA00022630"/>
    </source>
</evidence>
<evidence type="ECO:0000256" key="3">
    <source>
        <dbReference type="ARBA" id="ARBA00023002"/>
    </source>
</evidence>
<dbReference type="EMBL" id="JAQQPM010000003">
    <property type="protein sequence ID" value="KAK2069110.1"/>
    <property type="molecule type" value="Genomic_DNA"/>
</dbReference>
<name>A0AAD9I239_9PEZI</name>
<dbReference type="Gene3D" id="3.50.50.60">
    <property type="entry name" value="FAD/NAD(P)-binding domain"/>
    <property type="match status" value="1"/>
</dbReference>
<evidence type="ECO:0000313" key="7">
    <source>
        <dbReference type="Proteomes" id="UP001217918"/>
    </source>
</evidence>
<gene>
    <name evidence="6" type="ORF">P8C59_003717</name>
</gene>
<dbReference type="PANTHER" id="PTHR46720:SF1">
    <property type="entry name" value="HYDROXYLASE, PUTATIVE (AFU_ORTHOLOGUE AFUA_8G06050)-RELATED"/>
    <property type="match status" value="1"/>
</dbReference>
<dbReference type="SUPFAM" id="SSF54373">
    <property type="entry name" value="FAD-linked reductases, C-terminal domain"/>
    <property type="match status" value="1"/>
</dbReference>
<dbReference type="InterPro" id="IPR036188">
    <property type="entry name" value="FAD/NAD-bd_sf"/>
</dbReference>
<evidence type="ECO:0000259" key="5">
    <source>
        <dbReference type="Pfam" id="PF01494"/>
    </source>
</evidence>